<dbReference type="NCBIfam" id="TIGR03346">
    <property type="entry name" value="chaperone_ClpB"/>
    <property type="match status" value="1"/>
</dbReference>
<dbReference type="InterPro" id="IPR001270">
    <property type="entry name" value="ClpA/B"/>
</dbReference>
<dbReference type="Pfam" id="PF10431">
    <property type="entry name" value="ClpB_D2-small"/>
    <property type="match status" value="1"/>
</dbReference>
<keyword evidence="12" id="KW-0346">Stress response</keyword>
<evidence type="ECO:0000256" key="4">
    <source>
        <dbReference type="ARBA" id="ARBA00022741"/>
    </source>
</evidence>
<dbReference type="Pfam" id="PF07724">
    <property type="entry name" value="AAA_2"/>
    <property type="match status" value="1"/>
</dbReference>
<dbReference type="SMART" id="SM00382">
    <property type="entry name" value="AAA"/>
    <property type="match status" value="2"/>
</dbReference>
<dbReference type="PROSITE" id="PS00871">
    <property type="entry name" value="CLPAB_2"/>
    <property type="match status" value="1"/>
</dbReference>
<accession>A0A6J5FG77</accession>
<evidence type="ECO:0000256" key="3">
    <source>
        <dbReference type="ARBA" id="ARBA00022737"/>
    </source>
</evidence>
<dbReference type="PROSITE" id="PS51903">
    <property type="entry name" value="CLP_R"/>
    <property type="match status" value="1"/>
</dbReference>
<dbReference type="FunFam" id="3.40.50.300:FF:000025">
    <property type="entry name" value="ATP-dependent Clp protease subunit"/>
    <property type="match status" value="1"/>
</dbReference>
<dbReference type="FunFam" id="1.10.8.60:FF:000017">
    <property type="entry name" value="ATP-dependent chaperone ClpB"/>
    <property type="match status" value="1"/>
</dbReference>
<dbReference type="InterPro" id="IPR036628">
    <property type="entry name" value="Clp_N_dom_sf"/>
</dbReference>
<feature type="domain" description="Clp R" evidence="13">
    <location>
        <begin position="3"/>
        <end position="146"/>
    </location>
</feature>
<gene>
    <name evidence="12 14" type="primary">clpB</name>
    <name evidence="14" type="ORF">LMG28688_00901</name>
</gene>
<sequence>MRVDKLTTKFQEALSDAQSLAVGHDNQYIEPVHLLAALVAQQDGSARSLMSRAGVQVQALQNALNDAINRLPQVQGTDGNVQVGRELTGLLNQADKEAQKLNDTYIASEMFLLAVAEDKGDAGQIARKNGLTRKALEAAIVAVRGGAQVHSQDAESQREALKKYTVDLTERARAGKLDPVIGRDDEIRRSIQILQRRTKNNPVLIGEPGVGKTAIVEGLAQRIVNGEVPETLKGKRVLSLDMAALLAGAKYRGEFEERLKAVLNDIAKDEGQTIVFIDEIHTMVGAGKAEGAMDAGNMLKPALSRGELHCIGATTLDEYRKYIEKDAALERRFQKVLVDEPSVEATIAILRGLQEKYELHHGVEITDPAIVAAAELSHRYITDRFLPDKAIDLIDEAASKIKMEIDSKPEEMDKLDRRLIQLKIEREAVKKEKDEASQKRLQLIEEEIDRLSLEYKDLEEIWTAEKAAVQGSAQIKEEIDRVRAEITKLQREGKLEKVAELQYGRLPQLESQLKQVAQAEADEQNNPTRRRLLRTHVGAEEIAEVVSRSTGIPVSRMMQGEREKLLLIEDKLHERVVGQDEAINAVADAIRRSRAGLADPNKPYGSFLFLGPTGVGKTEVCKALAGFLFDSEDHLIRIDMSEFMEKHSVARLIGAPPGYVGYEEGGYLTEAVRRKPYSVILLDEVEKAHPDVFNVLLQVLDDGRMTDGQGRTVDFKNTVIVMTSNLGSHLIQSMTGEPQEVVKEAVWNEVKQQFRPEFLNRIDEVVVFHALDRANIESIAKIQLRRLRERLVKLDMELEVSDEALAKIAEVGFDPLFGARPLKRAIQQEIENPVAKLILAGKFGPKDVIPVNVQDGKFVFEHVVH</sequence>
<dbReference type="SUPFAM" id="SSF81923">
    <property type="entry name" value="Double Clp-N motif"/>
    <property type="match status" value="1"/>
</dbReference>
<keyword evidence="6 12" id="KW-0175">Coiled coil</keyword>
<dbReference type="RefSeq" id="WP_129562131.1">
    <property type="nucleotide sequence ID" value="NZ_CADIKL010000003.1"/>
</dbReference>
<dbReference type="AlphaFoldDB" id="A0A6J5FG77"/>
<evidence type="ECO:0000256" key="10">
    <source>
        <dbReference type="PROSITE-ProRule" id="PRU01251"/>
    </source>
</evidence>
<dbReference type="InterPro" id="IPR050130">
    <property type="entry name" value="ClpA_ClpB"/>
</dbReference>
<evidence type="ECO:0000259" key="13">
    <source>
        <dbReference type="PROSITE" id="PS51903"/>
    </source>
</evidence>
<dbReference type="SMART" id="SM01086">
    <property type="entry name" value="ClpB_D2-small"/>
    <property type="match status" value="1"/>
</dbReference>
<evidence type="ECO:0000256" key="12">
    <source>
        <dbReference type="RuleBase" id="RU362034"/>
    </source>
</evidence>
<dbReference type="GO" id="GO:0005524">
    <property type="term" value="F:ATP binding"/>
    <property type="evidence" value="ECO:0007669"/>
    <property type="project" value="UniProtKB-UniRule"/>
</dbReference>
<evidence type="ECO:0000313" key="15">
    <source>
        <dbReference type="Proteomes" id="UP000494119"/>
    </source>
</evidence>
<dbReference type="InterPro" id="IPR003959">
    <property type="entry name" value="ATPase_AAA_core"/>
</dbReference>
<dbReference type="Gene3D" id="1.10.8.60">
    <property type="match status" value="1"/>
</dbReference>
<dbReference type="InterPro" id="IPR028299">
    <property type="entry name" value="ClpA/B_CS2"/>
</dbReference>
<proteinExistence type="inferred from homology"/>
<dbReference type="Gene3D" id="3.40.50.300">
    <property type="entry name" value="P-loop containing nucleotide triphosphate hydrolases"/>
    <property type="match status" value="3"/>
</dbReference>
<dbReference type="Pfam" id="PF17871">
    <property type="entry name" value="AAA_lid_9"/>
    <property type="match status" value="1"/>
</dbReference>
<dbReference type="Proteomes" id="UP000494119">
    <property type="component" value="Unassembled WGS sequence"/>
</dbReference>
<dbReference type="PRINTS" id="PR00300">
    <property type="entry name" value="CLPPROTEASEA"/>
</dbReference>
<protein>
    <recommendedName>
        <fullName evidence="2 12">Chaperone protein ClpB</fullName>
    </recommendedName>
</protein>
<dbReference type="Pfam" id="PF02861">
    <property type="entry name" value="Clp_N"/>
    <property type="match status" value="1"/>
</dbReference>
<organism evidence="14 15">
    <name type="scientific">Paraburkholderia caffeinitolerans</name>
    <dbReference type="NCBI Taxonomy" id="1723730"/>
    <lineage>
        <taxon>Bacteria</taxon>
        <taxon>Pseudomonadati</taxon>
        <taxon>Pseudomonadota</taxon>
        <taxon>Betaproteobacteria</taxon>
        <taxon>Burkholderiales</taxon>
        <taxon>Burkholderiaceae</taxon>
        <taxon>Paraburkholderia</taxon>
    </lineage>
</organism>
<dbReference type="GO" id="GO:0005737">
    <property type="term" value="C:cytoplasm"/>
    <property type="evidence" value="ECO:0007669"/>
    <property type="project" value="UniProtKB-SubCell"/>
</dbReference>
<keyword evidence="7 11" id="KW-0143">Chaperone</keyword>
<keyword evidence="5 11" id="KW-0067">ATP-binding</keyword>
<dbReference type="InterPro" id="IPR018368">
    <property type="entry name" value="ClpA/B_CS1"/>
</dbReference>
<dbReference type="PANTHER" id="PTHR11638:SF18">
    <property type="entry name" value="HEAT SHOCK PROTEIN 104"/>
    <property type="match status" value="1"/>
</dbReference>
<dbReference type="InterPro" id="IPR019489">
    <property type="entry name" value="Clp_ATPase_C"/>
</dbReference>
<evidence type="ECO:0000313" key="14">
    <source>
        <dbReference type="EMBL" id="CAB3779675.1"/>
    </source>
</evidence>
<dbReference type="PANTHER" id="PTHR11638">
    <property type="entry name" value="ATP-DEPENDENT CLP PROTEASE"/>
    <property type="match status" value="1"/>
</dbReference>
<comment type="subunit">
    <text evidence="9">Homohexamer. The oligomerization is ATP-dependent.</text>
</comment>
<dbReference type="InterPro" id="IPR027417">
    <property type="entry name" value="P-loop_NTPase"/>
</dbReference>
<dbReference type="GO" id="GO:0034605">
    <property type="term" value="P:cellular response to heat"/>
    <property type="evidence" value="ECO:0007669"/>
    <property type="project" value="TreeGrafter"/>
</dbReference>
<evidence type="ECO:0000256" key="6">
    <source>
        <dbReference type="ARBA" id="ARBA00023054"/>
    </source>
</evidence>
<evidence type="ECO:0000256" key="2">
    <source>
        <dbReference type="ARBA" id="ARBA00017574"/>
    </source>
</evidence>
<evidence type="ECO:0000256" key="8">
    <source>
        <dbReference type="ARBA" id="ARBA00025613"/>
    </source>
</evidence>
<dbReference type="FunFam" id="3.40.50.300:FF:000010">
    <property type="entry name" value="Chaperone clpB 1, putative"/>
    <property type="match status" value="1"/>
</dbReference>
<evidence type="ECO:0000256" key="1">
    <source>
        <dbReference type="ARBA" id="ARBA00008675"/>
    </source>
</evidence>
<dbReference type="GO" id="GO:0042026">
    <property type="term" value="P:protein refolding"/>
    <property type="evidence" value="ECO:0007669"/>
    <property type="project" value="UniProtKB-UniRule"/>
</dbReference>
<comment type="similarity">
    <text evidence="1 11">Belongs to the ClpA/ClpB family.</text>
</comment>
<dbReference type="InterPro" id="IPR004176">
    <property type="entry name" value="Clp_R_N"/>
</dbReference>
<dbReference type="PROSITE" id="PS00870">
    <property type="entry name" value="CLPAB_1"/>
    <property type="match status" value="1"/>
</dbReference>
<dbReference type="Gene3D" id="1.10.1780.10">
    <property type="entry name" value="Clp, N-terminal domain"/>
    <property type="match status" value="1"/>
</dbReference>
<comment type="subunit">
    <text evidence="12">Homohexamer; The oligomerization is ATP-dependent.</text>
</comment>
<keyword evidence="4 11" id="KW-0547">Nucleotide-binding</keyword>
<feature type="coiled-coil region" evidence="12">
    <location>
        <begin position="412"/>
        <end position="492"/>
    </location>
</feature>
<keyword evidence="12" id="KW-0963">Cytoplasm</keyword>
<evidence type="ECO:0000256" key="11">
    <source>
        <dbReference type="RuleBase" id="RU004432"/>
    </source>
</evidence>
<dbReference type="CDD" id="cd19499">
    <property type="entry name" value="RecA-like_ClpB_Hsp104-like"/>
    <property type="match status" value="1"/>
</dbReference>
<dbReference type="GO" id="GO:0016887">
    <property type="term" value="F:ATP hydrolysis activity"/>
    <property type="evidence" value="ECO:0007669"/>
    <property type="project" value="InterPro"/>
</dbReference>
<dbReference type="InterPro" id="IPR041546">
    <property type="entry name" value="ClpA/ClpB_AAA_lid"/>
</dbReference>
<dbReference type="InterPro" id="IPR017730">
    <property type="entry name" value="Chaperonin_ClpB"/>
</dbReference>
<keyword evidence="15" id="KW-1185">Reference proteome</keyword>
<dbReference type="InterPro" id="IPR003593">
    <property type="entry name" value="AAA+_ATPase"/>
</dbReference>
<dbReference type="Pfam" id="PF00004">
    <property type="entry name" value="AAA"/>
    <property type="match status" value="1"/>
</dbReference>
<dbReference type="CDD" id="cd00009">
    <property type="entry name" value="AAA"/>
    <property type="match status" value="1"/>
</dbReference>
<keyword evidence="3 10" id="KW-0677">Repeat</keyword>
<comment type="subcellular location">
    <subcellularLocation>
        <location evidence="12">Cytoplasm</location>
    </subcellularLocation>
</comment>
<evidence type="ECO:0000256" key="5">
    <source>
        <dbReference type="ARBA" id="ARBA00022840"/>
    </source>
</evidence>
<comment type="function">
    <text evidence="8">Part of a stress-induced multi-chaperone system, it is involved in the recovery of the cell from heat-induced damage, in cooperation with DnaK, DnaJ and GrpE. Acts before DnaK, in the processing of protein aggregates. Protein binding stimulates the ATPase activity; ATP hydrolysis unfolds the denatured protein aggregates, which probably helps expose new hydrophobic binding sites on the surface of ClpB-bound aggregates, contributing to the solubilization and refolding of denatured protein aggregates by DnaK.</text>
</comment>
<dbReference type="SUPFAM" id="SSF52540">
    <property type="entry name" value="P-loop containing nucleoside triphosphate hydrolases"/>
    <property type="match status" value="2"/>
</dbReference>
<name>A0A6J5FG77_9BURK</name>
<evidence type="ECO:0000256" key="9">
    <source>
        <dbReference type="ARBA" id="ARBA00026057"/>
    </source>
</evidence>
<dbReference type="EMBL" id="CADIKL010000003">
    <property type="protein sequence ID" value="CAB3779675.1"/>
    <property type="molecule type" value="Genomic_DNA"/>
</dbReference>
<evidence type="ECO:0000256" key="7">
    <source>
        <dbReference type="ARBA" id="ARBA00023186"/>
    </source>
</evidence>
<reference evidence="14 15" key="1">
    <citation type="submission" date="2020-04" db="EMBL/GenBank/DDBJ databases">
        <authorList>
            <person name="De Canck E."/>
        </authorList>
    </citation>
    <scope>NUCLEOTIDE SEQUENCE [LARGE SCALE GENOMIC DNA]</scope>
    <source>
        <strain evidence="14 15">LMG 28688</strain>
    </source>
</reference>
<dbReference type="FunFam" id="3.40.50.300:FF:000120">
    <property type="entry name" value="ATP-dependent chaperone ClpB"/>
    <property type="match status" value="1"/>
</dbReference>